<feature type="domain" description="Transcription regulator PadR N-terminal" evidence="1">
    <location>
        <begin position="7"/>
        <end position="83"/>
    </location>
</feature>
<reference evidence="3" key="1">
    <citation type="submission" date="2015-08" db="EMBL/GenBank/DDBJ databases">
        <title>Genome sequencing project for genomic taxonomy and phylogenomics of Bacillus-like bacteria.</title>
        <authorList>
            <person name="Liu B."/>
            <person name="Wang J."/>
            <person name="Zhu Y."/>
            <person name="Liu G."/>
            <person name="Chen Q."/>
            <person name="Chen Z."/>
            <person name="Lan J."/>
            <person name="Che J."/>
            <person name="Ge C."/>
            <person name="Shi H."/>
            <person name="Pan Z."/>
            <person name="Liu X."/>
        </authorList>
    </citation>
    <scope>NUCLEOTIDE SEQUENCE [LARGE SCALE GENOMIC DNA]</scope>
    <source>
        <strain evidence="3">FJAT-22460</strain>
    </source>
</reference>
<proteinExistence type="predicted"/>
<dbReference type="PANTHER" id="PTHR33169">
    <property type="entry name" value="PADR-FAMILY TRANSCRIPTIONAL REGULATOR"/>
    <property type="match status" value="1"/>
</dbReference>
<dbReference type="OrthoDB" id="9808762at2"/>
<dbReference type="EMBL" id="LIUT01000001">
    <property type="protein sequence ID" value="KOR89875.1"/>
    <property type="molecule type" value="Genomic_DNA"/>
</dbReference>
<dbReference type="InterPro" id="IPR036390">
    <property type="entry name" value="WH_DNA-bd_sf"/>
</dbReference>
<dbReference type="Proteomes" id="UP000036932">
    <property type="component" value="Unassembled WGS sequence"/>
</dbReference>
<protein>
    <submittedName>
        <fullName evidence="2">PadR family transcriptional regulator</fullName>
    </submittedName>
</protein>
<dbReference type="PANTHER" id="PTHR33169:SF14">
    <property type="entry name" value="TRANSCRIPTIONAL REGULATOR RV3488"/>
    <property type="match status" value="1"/>
</dbReference>
<dbReference type="Pfam" id="PF03551">
    <property type="entry name" value="PadR"/>
    <property type="match status" value="1"/>
</dbReference>
<evidence type="ECO:0000313" key="3">
    <source>
        <dbReference type="Proteomes" id="UP000036932"/>
    </source>
</evidence>
<gene>
    <name evidence="2" type="ORF">AM231_12505</name>
</gene>
<dbReference type="PATRIC" id="fig|1705565.3.peg.4521"/>
<accession>A0A0M1P6H0</accession>
<evidence type="ECO:0000259" key="1">
    <source>
        <dbReference type="Pfam" id="PF03551"/>
    </source>
</evidence>
<dbReference type="AlphaFoldDB" id="A0A0M1P6H0"/>
<dbReference type="RefSeq" id="WP_054402886.1">
    <property type="nucleotide sequence ID" value="NZ_LIUT01000001.1"/>
</dbReference>
<comment type="caution">
    <text evidence="2">The sequence shown here is derived from an EMBL/GenBank/DDBJ whole genome shotgun (WGS) entry which is preliminary data.</text>
</comment>
<sequence length="178" mass="20866">MSLRVFILGNLCEGNHHPYDIKKMLKSDNLEDVQKINDGRLYYNFEVLLKQGFIEKIEVTREENRPEKTTYGITDAGRKVLEEEIYAAFKNFKDVKSLYSSTVFLKHADPVKLAFLIEEAIEKLQAAKKRIVEDWNPLKHRTPLNVHLIQEHSLSYMELEISWLKKLLAYVRGELTEL</sequence>
<evidence type="ECO:0000313" key="2">
    <source>
        <dbReference type="EMBL" id="KOR89875.1"/>
    </source>
</evidence>
<keyword evidence="3" id="KW-1185">Reference proteome</keyword>
<dbReference type="InterPro" id="IPR052509">
    <property type="entry name" value="Metal_resp_DNA-bind_regulator"/>
</dbReference>
<organism evidence="2 3">
    <name type="scientific">Paenibacillus solani</name>
    <dbReference type="NCBI Taxonomy" id="1705565"/>
    <lineage>
        <taxon>Bacteria</taxon>
        <taxon>Bacillati</taxon>
        <taxon>Bacillota</taxon>
        <taxon>Bacilli</taxon>
        <taxon>Bacillales</taxon>
        <taxon>Paenibacillaceae</taxon>
        <taxon>Paenibacillus</taxon>
    </lineage>
</organism>
<dbReference type="InterPro" id="IPR036388">
    <property type="entry name" value="WH-like_DNA-bd_sf"/>
</dbReference>
<dbReference type="InterPro" id="IPR005149">
    <property type="entry name" value="Tscrpt_reg_PadR_N"/>
</dbReference>
<name>A0A0M1P6H0_9BACL</name>
<dbReference type="Gene3D" id="1.10.10.10">
    <property type="entry name" value="Winged helix-like DNA-binding domain superfamily/Winged helix DNA-binding domain"/>
    <property type="match status" value="1"/>
</dbReference>
<dbReference type="SUPFAM" id="SSF46785">
    <property type="entry name" value="Winged helix' DNA-binding domain"/>
    <property type="match status" value="1"/>
</dbReference>